<feature type="non-terminal residue" evidence="3">
    <location>
        <position position="363"/>
    </location>
</feature>
<dbReference type="Pfam" id="PF13383">
    <property type="entry name" value="Methyltransf_22"/>
    <property type="match status" value="1"/>
</dbReference>
<keyword evidence="4" id="KW-1185">Reference proteome</keyword>
<accession>A0A8J7P042</accession>
<dbReference type="PANTHER" id="PTHR32026:SF23">
    <property type="entry name" value="METHYLTRANSFERASE-LIKE PROTEIN 24"/>
    <property type="match status" value="1"/>
</dbReference>
<reference evidence="3" key="1">
    <citation type="journal article" date="2021" name="Cell">
        <title>Tracing the genetic footprints of vertebrate landing in non-teleost ray-finned fishes.</title>
        <authorList>
            <person name="Bi X."/>
            <person name="Wang K."/>
            <person name="Yang L."/>
            <person name="Pan H."/>
            <person name="Jiang H."/>
            <person name="Wei Q."/>
            <person name="Fang M."/>
            <person name="Yu H."/>
            <person name="Zhu C."/>
            <person name="Cai Y."/>
            <person name="He Y."/>
            <person name="Gan X."/>
            <person name="Zeng H."/>
            <person name="Yu D."/>
            <person name="Zhu Y."/>
            <person name="Jiang H."/>
            <person name="Qiu Q."/>
            <person name="Yang H."/>
            <person name="Zhang Y.E."/>
            <person name="Wang W."/>
            <person name="Zhu M."/>
            <person name="He S."/>
            <person name="Zhang G."/>
        </authorList>
    </citation>
    <scope>NUCLEOTIDE SEQUENCE</scope>
    <source>
        <strain evidence="3">Allg_001</strain>
    </source>
</reference>
<evidence type="ECO:0000313" key="3">
    <source>
        <dbReference type="EMBL" id="MBN3321369.1"/>
    </source>
</evidence>
<dbReference type="EMBL" id="JAAWVO010054850">
    <property type="protein sequence ID" value="MBN3321369.1"/>
    <property type="molecule type" value="Genomic_DNA"/>
</dbReference>
<dbReference type="AlphaFoldDB" id="A0A8J7P042"/>
<evidence type="ECO:0000313" key="4">
    <source>
        <dbReference type="Proteomes" id="UP000736164"/>
    </source>
</evidence>
<feature type="region of interest" description="Disordered" evidence="1">
    <location>
        <begin position="56"/>
        <end position="91"/>
    </location>
</feature>
<dbReference type="InterPro" id="IPR026913">
    <property type="entry name" value="METTL24"/>
</dbReference>
<dbReference type="Proteomes" id="UP000736164">
    <property type="component" value="Unassembled WGS sequence"/>
</dbReference>
<gene>
    <name evidence="3" type="primary">Mettl24_0</name>
    <name evidence="3" type="ORF">GTO95_0014907</name>
</gene>
<dbReference type="PANTHER" id="PTHR32026">
    <property type="entry name" value="METHYLTRANSFERASE-LIKE PROTEIN 24"/>
    <property type="match status" value="1"/>
</dbReference>
<organism evidence="3 4">
    <name type="scientific">Atractosteus spatula</name>
    <name type="common">Alligator gar</name>
    <name type="synonym">Lepisosteus spatula</name>
    <dbReference type="NCBI Taxonomy" id="7917"/>
    <lineage>
        <taxon>Eukaryota</taxon>
        <taxon>Metazoa</taxon>
        <taxon>Chordata</taxon>
        <taxon>Craniata</taxon>
        <taxon>Vertebrata</taxon>
        <taxon>Euteleostomi</taxon>
        <taxon>Actinopterygii</taxon>
        <taxon>Neopterygii</taxon>
        <taxon>Holostei</taxon>
        <taxon>Semionotiformes</taxon>
        <taxon>Lepisosteidae</taxon>
        <taxon>Atractosteus</taxon>
    </lineage>
</organism>
<sequence length="363" mass="41158">MRPGSRLYCALMRTCLVIVPLLLLLQIFIGILAPGNRRFSEDTVAFTIISIENTHEETKPGGADSGSLQQKNVYPRGAKSRRTDFSESEPGVQTDYIPHIYEDENELMTRQGGARRQVELQPWAAGQPSFTAEVERLLMFITTPQVYCARELLPGKAQAVKAPADSWAVCLEGWFLPMTGLQSCVTYSFSMDQKDEEFVSSMASLGCEVHQFDPGRKSRQTQEQVQHHQMWLDWRNSRTGHRKATPRKLSAIMQMLGHRMVEIVQADLESAEWRIVESWVLDGTLTQIQQLVLTVHLQWAGFEVGGSDAEVVRFWYSLMKELHTSGYRLLHSARGPGQAILHHALPNASSSYMLSWVNTRWSY</sequence>
<dbReference type="InterPro" id="IPR025714">
    <property type="entry name" value="Methyltranfer_dom"/>
</dbReference>
<name>A0A8J7P042_ATRSP</name>
<proteinExistence type="predicted"/>
<evidence type="ECO:0000259" key="2">
    <source>
        <dbReference type="Pfam" id="PF13383"/>
    </source>
</evidence>
<feature type="domain" description="Methyltransferase" evidence="2">
    <location>
        <begin position="182"/>
        <end position="296"/>
    </location>
</feature>
<protein>
    <submittedName>
        <fullName evidence="3">MET24 protein</fullName>
    </submittedName>
</protein>
<evidence type="ECO:0000256" key="1">
    <source>
        <dbReference type="SAM" id="MobiDB-lite"/>
    </source>
</evidence>
<feature type="non-terminal residue" evidence="3">
    <location>
        <position position="1"/>
    </location>
</feature>
<comment type="caution">
    <text evidence="3">The sequence shown here is derived from an EMBL/GenBank/DDBJ whole genome shotgun (WGS) entry which is preliminary data.</text>
</comment>